<dbReference type="InterPro" id="IPR005302">
    <property type="entry name" value="MoCF_Sase_C"/>
</dbReference>
<gene>
    <name evidence="2" type="ORF">WJX74_002228</name>
</gene>
<comment type="caution">
    <text evidence="2">The sequence shown here is derived from an EMBL/GenBank/DDBJ whole genome shotgun (WGS) entry which is preliminary data.</text>
</comment>
<name>A0AAW1RW96_9CHLO</name>
<dbReference type="Proteomes" id="UP001438707">
    <property type="component" value="Unassembled WGS sequence"/>
</dbReference>
<dbReference type="InterPro" id="IPR005303">
    <property type="entry name" value="MOCOS_middle"/>
</dbReference>
<dbReference type="PROSITE" id="PS51340">
    <property type="entry name" value="MOSC"/>
    <property type="match status" value="1"/>
</dbReference>
<dbReference type="GO" id="GO:0030151">
    <property type="term" value="F:molybdenum ion binding"/>
    <property type="evidence" value="ECO:0007669"/>
    <property type="project" value="InterPro"/>
</dbReference>
<evidence type="ECO:0000259" key="1">
    <source>
        <dbReference type="PROSITE" id="PS51340"/>
    </source>
</evidence>
<dbReference type="AlphaFoldDB" id="A0AAW1RW96"/>
<dbReference type="SUPFAM" id="SSF141673">
    <property type="entry name" value="MOSC N-terminal domain-like"/>
    <property type="match status" value="1"/>
</dbReference>
<dbReference type="PANTHER" id="PTHR14237:SF19">
    <property type="entry name" value="MITOCHONDRIAL AMIDOXIME REDUCING COMPONENT 1"/>
    <property type="match status" value="1"/>
</dbReference>
<dbReference type="GO" id="GO:0030170">
    <property type="term" value="F:pyridoxal phosphate binding"/>
    <property type="evidence" value="ECO:0007669"/>
    <property type="project" value="InterPro"/>
</dbReference>
<dbReference type="PANTHER" id="PTHR14237">
    <property type="entry name" value="MOLYBDOPTERIN COFACTOR SULFURASE MOSC"/>
    <property type="match status" value="1"/>
</dbReference>
<evidence type="ECO:0000313" key="3">
    <source>
        <dbReference type="Proteomes" id="UP001438707"/>
    </source>
</evidence>
<dbReference type="GO" id="GO:0003824">
    <property type="term" value="F:catalytic activity"/>
    <property type="evidence" value="ECO:0007669"/>
    <property type="project" value="InterPro"/>
</dbReference>
<reference evidence="2 3" key="1">
    <citation type="journal article" date="2024" name="Nat. Commun.">
        <title>Phylogenomics reveals the evolutionary origins of lichenization in chlorophyte algae.</title>
        <authorList>
            <person name="Puginier C."/>
            <person name="Libourel C."/>
            <person name="Otte J."/>
            <person name="Skaloud P."/>
            <person name="Haon M."/>
            <person name="Grisel S."/>
            <person name="Petersen M."/>
            <person name="Berrin J.G."/>
            <person name="Delaux P.M."/>
            <person name="Dal Grande F."/>
            <person name="Keller J."/>
        </authorList>
    </citation>
    <scope>NUCLEOTIDE SEQUENCE [LARGE SCALE GENOMIC DNA]</scope>
    <source>
        <strain evidence="2 3">SAG 2145</strain>
    </source>
</reference>
<dbReference type="Pfam" id="PF03476">
    <property type="entry name" value="MOSC_N"/>
    <property type="match status" value="1"/>
</dbReference>
<organism evidence="2 3">
    <name type="scientific">Apatococcus lobatus</name>
    <dbReference type="NCBI Taxonomy" id="904363"/>
    <lineage>
        <taxon>Eukaryota</taxon>
        <taxon>Viridiplantae</taxon>
        <taxon>Chlorophyta</taxon>
        <taxon>core chlorophytes</taxon>
        <taxon>Trebouxiophyceae</taxon>
        <taxon>Chlorellales</taxon>
        <taxon>Chlorellaceae</taxon>
        <taxon>Apatococcus</taxon>
    </lineage>
</organism>
<keyword evidence="3" id="KW-1185">Reference proteome</keyword>
<dbReference type="SUPFAM" id="SSF50800">
    <property type="entry name" value="PK beta-barrel domain-like"/>
    <property type="match status" value="1"/>
</dbReference>
<protein>
    <recommendedName>
        <fullName evidence="1">MOSC domain-containing protein</fullName>
    </recommendedName>
</protein>
<dbReference type="Pfam" id="PF03473">
    <property type="entry name" value="MOSC"/>
    <property type="match status" value="1"/>
</dbReference>
<proteinExistence type="predicted"/>
<dbReference type="InterPro" id="IPR011037">
    <property type="entry name" value="Pyrv_Knase-like_insert_dom_sf"/>
</dbReference>
<feature type="domain" description="MOSC" evidence="1">
    <location>
        <begin position="116"/>
        <end position="273"/>
    </location>
</feature>
<sequence>MVVDDKTGKFVSQRNVPRLALVETMLPRELLTGQWGAAPPDAALHLTVPDQASLEIPLDANLLNASEPRDCTCWDWKGIALDQGDEAAEWLTSFLGRSVRLVQYAGTPDESSPSEDPQRRLVPQVNSPFAAGTELAFADFFPILLTSEGGLAALNAQLDEPVPMNRFRPNVVVDDPAPFPEDTWEAFSIAGSDGRPALRFGSAWPCARCKVTTTNQTTAEVGKEPLKKLYQVRSEKALKWTREKEWRGGAFFGWLCVPLNNGIIAVGDKLDSITHRSLAAMTAFGT</sequence>
<accession>A0AAW1RW96</accession>
<evidence type="ECO:0000313" key="2">
    <source>
        <dbReference type="EMBL" id="KAK9837651.1"/>
    </source>
</evidence>
<dbReference type="EMBL" id="JALJOS010000006">
    <property type="protein sequence ID" value="KAK9837651.1"/>
    <property type="molecule type" value="Genomic_DNA"/>
</dbReference>